<protein>
    <recommendedName>
        <fullName evidence="1">Ubiquitin-like domain-containing protein</fullName>
    </recommendedName>
</protein>
<dbReference type="OrthoDB" id="1885901at2759"/>
<dbReference type="Pfam" id="PF00240">
    <property type="entry name" value="ubiquitin"/>
    <property type="match status" value="2"/>
</dbReference>
<proteinExistence type="predicted"/>
<evidence type="ECO:0000313" key="2">
    <source>
        <dbReference type="EMBL" id="KAG6776886.1"/>
    </source>
</evidence>
<accession>A0A8X8CV27</accession>
<sequence>MNVSVIYGHQIFYVALRDDSTVFNLKRLLGRELDLPVENQLLDYGDIILSNHTPLQAYQIDPNELILLRDLYEIFFEADSADGRGIRRFRLLVHQNNKLRELKNMLHLHHGFAIGDNMTLRVESPFGPIYANDDHRDIYEYQIFTGTVNDNATVGDLKTQIRQTLGLSCPELLHNGVKLEDHNTLYAYHIVNDSCILVREMFIIICWVRESKVGVTHTRPFPLVVHGHNTFGELKWMLRTAFDIDMTTRKFILFEIPDFEPPDSSPLLHAGFGARCSVNVAVSQNQVACTDIKFSAAKTKIIMQVKIEFDGVFNMQVDDLATVQDLKNQIRQTLGLMQPRLLCNGFILEDNNVLYDYQIPNNTFIIVQDMFSIVCWVSDTKDEVTLTAPYNLLVHRHNTFGDLKRLLHTGYGIDMSNRKFYLKGGNPNIPPFEPPDSFPLHCLKVEPGWAIYVKIEFDGVFNMQVDDTATVGDLKNQIRQILGLMRPRLVYNGGLLDDQKTLSSYQIPANSCIIVQEMYSIVCWVSDTINGVTLTAPYNLVVHRHNTFADLKYLLHKAYGIDMTDRKLNLNADITSFEPPDLCPLHRVKVDAGCPVYVF</sequence>
<dbReference type="GO" id="GO:0043161">
    <property type="term" value="P:proteasome-mediated ubiquitin-dependent protein catabolic process"/>
    <property type="evidence" value="ECO:0007669"/>
    <property type="project" value="TreeGrafter"/>
</dbReference>
<dbReference type="InterPro" id="IPR000626">
    <property type="entry name" value="Ubiquitin-like_dom"/>
</dbReference>
<dbReference type="Proteomes" id="UP000886885">
    <property type="component" value="Chromosome 4D"/>
</dbReference>
<feature type="domain" description="Ubiquitin-like" evidence="1">
    <location>
        <begin position="118"/>
        <end position="198"/>
    </location>
</feature>
<dbReference type="EMBL" id="JAAWWB010000008">
    <property type="protein sequence ID" value="KAG6776886.1"/>
    <property type="molecule type" value="Genomic_DNA"/>
</dbReference>
<dbReference type="AlphaFoldDB" id="A0A8X8CV27"/>
<evidence type="ECO:0000313" key="3">
    <source>
        <dbReference type="Proteomes" id="UP000886885"/>
    </source>
</evidence>
<reference evidence="2" key="1">
    <citation type="journal article" date="2020" name="bioRxiv">
        <title>Hybrid origin of Populus tomentosa Carr. identified through genome sequencing and phylogenomic analysis.</title>
        <authorList>
            <person name="An X."/>
            <person name="Gao K."/>
            <person name="Chen Z."/>
            <person name="Li J."/>
            <person name="Yang X."/>
            <person name="Yang X."/>
            <person name="Zhou J."/>
            <person name="Guo T."/>
            <person name="Zhao T."/>
            <person name="Huang S."/>
            <person name="Miao D."/>
            <person name="Khan W.U."/>
            <person name="Rao P."/>
            <person name="Ye M."/>
            <person name="Lei B."/>
            <person name="Liao W."/>
            <person name="Wang J."/>
            <person name="Ji L."/>
            <person name="Li Y."/>
            <person name="Guo B."/>
            <person name="Mustafa N.S."/>
            <person name="Li S."/>
            <person name="Yun Q."/>
            <person name="Keller S.R."/>
            <person name="Mao J."/>
            <person name="Zhang R."/>
            <person name="Strauss S.H."/>
        </authorList>
    </citation>
    <scope>NUCLEOTIDE SEQUENCE</scope>
    <source>
        <strain evidence="2">GM15</strain>
        <tissue evidence="2">Leaf</tissue>
    </source>
</reference>
<dbReference type="PROSITE" id="PS50053">
    <property type="entry name" value="UBIQUITIN_2"/>
    <property type="match status" value="4"/>
</dbReference>
<dbReference type="GO" id="GO:0005829">
    <property type="term" value="C:cytosol"/>
    <property type="evidence" value="ECO:0007669"/>
    <property type="project" value="TreeGrafter"/>
</dbReference>
<feature type="domain" description="Ubiquitin-like" evidence="1">
    <location>
        <begin position="1"/>
        <end position="68"/>
    </location>
</feature>
<gene>
    <name evidence="2" type="ORF">POTOM_016677</name>
</gene>
<name>A0A8X8CV27_POPTO</name>
<keyword evidence="3" id="KW-1185">Reference proteome</keyword>
<evidence type="ECO:0000259" key="1">
    <source>
        <dbReference type="PROSITE" id="PS50053"/>
    </source>
</evidence>
<dbReference type="SMART" id="SM00213">
    <property type="entry name" value="UBQ"/>
    <property type="match status" value="4"/>
</dbReference>
<dbReference type="GO" id="GO:0031593">
    <property type="term" value="F:polyubiquitin modification-dependent protein binding"/>
    <property type="evidence" value="ECO:0007669"/>
    <property type="project" value="TreeGrafter"/>
</dbReference>
<feature type="domain" description="Ubiquitin-like" evidence="1">
    <location>
        <begin position="301"/>
        <end position="367"/>
    </location>
</feature>
<dbReference type="CDD" id="cd17039">
    <property type="entry name" value="Ubl_ubiquitin_like"/>
    <property type="match status" value="4"/>
</dbReference>
<dbReference type="GO" id="GO:0043130">
    <property type="term" value="F:ubiquitin binding"/>
    <property type="evidence" value="ECO:0007669"/>
    <property type="project" value="TreeGrafter"/>
</dbReference>
<dbReference type="PANTHER" id="PTHR10621">
    <property type="entry name" value="UV EXCISION REPAIR PROTEIN RAD23"/>
    <property type="match status" value="1"/>
</dbReference>
<dbReference type="PANTHER" id="PTHR10621:SF61">
    <property type="entry name" value="UBIQUITIN FAMILY PROTEIN"/>
    <property type="match status" value="1"/>
</dbReference>
<comment type="caution">
    <text evidence="2">The sequence shown here is derived from an EMBL/GenBank/DDBJ whole genome shotgun (WGS) entry which is preliminary data.</text>
</comment>
<organism evidence="2 3">
    <name type="scientific">Populus tomentosa</name>
    <name type="common">Chinese white poplar</name>
    <dbReference type="NCBI Taxonomy" id="118781"/>
    <lineage>
        <taxon>Eukaryota</taxon>
        <taxon>Viridiplantae</taxon>
        <taxon>Streptophyta</taxon>
        <taxon>Embryophyta</taxon>
        <taxon>Tracheophyta</taxon>
        <taxon>Spermatophyta</taxon>
        <taxon>Magnoliopsida</taxon>
        <taxon>eudicotyledons</taxon>
        <taxon>Gunneridae</taxon>
        <taxon>Pentapetalae</taxon>
        <taxon>rosids</taxon>
        <taxon>fabids</taxon>
        <taxon>Malpighiales</taxon>
        <taxon>Salicaceae</taxon>
        <taxon>Saliceae</taxon>
        <taxon>Populus</taxon>
    </lineage>
</organism>
<dbReference type="GO" id="GO:0070628">
    <property type="term" value="F:proteasome binding"/>
    <property type="evidence" value="ECO:0007669"/>
    <property type="project" value="TreeGrafter"/>
</dbReference>
<feature type="domain" description="Ubiquitin-like" evidence="1">
    <location>
        <begin position="449"/>
        <end position="515"/>
    </location>
</feature>
<dbReference type="GO" id="GO:0005654">
    <property type="term" value="C:nucleoplasm"/>
    <property type="evidence" value="ECO:0007669"/>
    <property type="project" value="TreeGrafter"/>
</dbReference>